<reference evidence="2" key="1">
    <citation type="submission" date="2019-08" db="EMBL/GenBank/DDBJ databases">
        <authorList>
            <person name="Kucharzyk K."/>
            <person name="Murdoch R.W."/>
            <person name="Higgins S."/>
            <person name="Loffler F."/>
        </authorList>
    </citation>
    <scope>NUCLEOTIDE SEQUENCE</scope>
</reference>
<dbReference type="EMBL" id="VSSQ01139014">
    <property type="protein sequence ID" value="MPN61824.1"/>
    <property type="molecule type" value="Genomic_DNA"/>
</dbReference>
<evidence type="ECO:0000256" key="1">
    <source>
        <dbReference type="SAM" id="MobiDB-lite"/>
    </source>
</evidence>
<comment type="caution">
    <text evidence="2">The sequence shown here is derived from an EMBL/GenBank/DDBJ whole genome shotgun (WGS) entry which is preliminary data.</text>
</comment>
<feature type="region of interest" description="Disordered" evidence="1">
    <location>
        <begin position="42"/>
        <end position="68"/>
    </location>
</feature>
<gene>
    <name evidence="2" type="ORF">SDC9_209568</name>
</gene>
<organism evidence="2">
    <name type="scientific">bioreactor metagenome</name>
    <dbReference type="NCBI Taxonomy" id="1076179"/>
    <lineage>
        <taxon>unclassified sequences</taxon>
        <taxon>metagenomes</taxon>
        <taxon>ecological metagenomes</taxon>
    </lineage>
</organism>
<sequence>MPDHLSVIGGLQIPQESHPISACVQRAGEATVRMPDSRQIAILQRGPRGGHADLTAGLEPNIGKPERQRLGAHITETHAGVTV</sequence>
<proteinExistence type="predicted"/>
<accession>A0A645JNB6</accession>
<dbReference type="AlphaFoldDB" id="A0A645JNB6"/>
<name>A0A645JNB6_9ZZZZ</name>
<protein>
    <submittedName>
        <fullName evidence="2">Uncharacterized protein</fullName>
    </submittedName>
</protein>
<evidence type="ECO:0000313" key="2">
    <source>
        <dbReference type="EMBL" id="MPN61824.1"/>
    </source>
</evidence>